<evidence type="ECO:0000313" key="2">
    <source>
        <dbReference type="EMBL" id="XBL13459.1"/>
    </source>
</evidence>
<protein>
    <recommendedName>
        <fullName evidence="4">DUF4296 domain-containing protein</fullName>
    </recommendedName>
</protein>
<evidence type="ECO:0008006" key="4">
    <source>
        <dbReference type="Google" id="ProtNLM"/>
    </source>
</evidence>
<dbReference type="AlphaFoldDB" id="A0AAU7ECU1"/>
<keyword evidence="3" id="KW-1185">Reference proteome</keyword>
<proteinExistence type="predicted"/>
<keyword evidence="1" id="KW-0732">Signal</keyword>
<evidence type="ECO:0000256" key="1">
    <source>
        <dbReference type="SAM" id="SignalP"/>
    </source>
</evidence>
<organism evidence="2 3">
    <name type="scientific">Mariniflexile litorale</name>
    <dbReference type="NCBI Taxonomy" id="3045158"/>
    <lineage>
        <taxon>Bacteria</taxon>
        <taxon>Pseudomonadati</taxon>
        <taxon>Bacteroidota</taxon>
        <taxon>Flavobacteriia</taxon>
        <taxon>Flavobacteriales</taxon>
        <taxon>Flavobacteriaceae</taxon>
        <taxon>Mariniflexile</taxon>
    </lineage>
</organism>
<dbReference type="EMBL" id="CP155618">
    <property type="protein sequence ID" value="XBL13459.1"/>
    <property type="molecule type" value="Genomic_DNA"/>
</dbReference>
<accession>A0AAU7ECU1</accession>
<feature type="chain" id="PRO_5043817670" description="DUF4296 domain-containing protein" evidence="1">
    <location>
        <begin position="23"/>
        <end position="116"/>
    </location>
</feature>
<evidence type="ECO:0000313" key="3">
    <source>
        <dbReference type="Proteomes" id="UP001224325"/>
    </source>
</evidence>
<feature type="signal peptide" evidence="1">
    <location>
        <begin position="1"/>
        <end position="22"/>
    </location>
</feature>
<gene>
    <name evidence="2" type="ORF">QLS71_014175</name>
</gene>
<name>A0AAU7ECU1_9FLAO</name>
<reference evidence="2" key="1">
    <citation type="submission" date="2024-04" db="EMBL/GenBank/DDBJ databases">
        <title>Mariniflexile litorale, isolated from the shallow sediments of the Sea of Japan.</title>
        <authorList>
            <person name="Romanenko L."/>
            <person name="Isaeva M."/>
        </authorList>
    </citation>
    <scope>NUCLEOTIDE SEQUENCE [LARGE SCALE GENOMIC DNA]</scope>
    <source>
        <strain evidence="2">KMM 9835</strain>
    </source>
</reference>
<dbReference type="RefSeq" id="WP_308993356.1">
    <property type="nucleotide sequence ID" value="NZ_CP155618.1"/>
</dbReference>
<dbReference type="Proteomes" id="UP001224325">
    <property type="component" value="Chromosome"/>
</dbReference>
<dbReference type="KEGG" id="mlil:QLS71_014175"/>
<sequence>MMKLFQRLLMVLSISITAMTQAQEKKKDSTLVNKNNYLDMGAGTLTDIFGSNLDGNKDGKKLSFLEMVEKMDLPAEQKTEYKNLYYLQSKNLTEKQKDSLGKAISKKIKEAKPVGE</sequence>